<keyword evidence="2 5" id="KW-0689">Ribosomal protein</keyword>
<evidence type="ECO:0000313" key="7">
    <source>
        <dbReference type="Proteomes" id="UP000228614"/>
    </source>
</evidence>
<evidence type="ECO:0000256" key="5">
    <source>
        <dbReference type="HAMAP-Rule" id="MF_00374"/>
    </source>
</evidence>
<comment type="similarity">
    <text evidence="1 5">Belongs to the universal ribosomal protein uL29 family.</text>
</comment>
<evidence type="ECO:0000256" key="1">
    <source>
        <dbReference type="ARBA" id="ARBA00009254"/>
    </source>
</evidence>
<name>A0A2H0V7A9_9BACT</name>
<dbReference type="Proteomes" id="UP000228614">
    <property type="component" value="Unassembled WGS sequence"/>
</dbReference>
<protein>
    <recommendedName>
        <fullName evidence="4 5">Large ribosomal subunit protein uL29</fullName>
    </recommendedName>
</protein>
<evidence type="ECO:0000313" key="6">
    <source>
        <dbReference type="EMBL" id="PIR94963.1"/>
    </source>
</evidence>
<dbReference type="HAMAP" id="MF_00374">
    <property type="entry name" value="Ribosomal_uL29"/>
    <property type="match status" value="1"/>
</dbReference>
<proteinExistence type="inferred from homology"/>
<dbReference type="AlphaFoldDB" id="A0A2H0V7A9"/>
<dbReference type="GO" id="GO:1990904">
    <property type="term" value="C:ribonucleoprotein complex"/>
    <property type="evidence" value="ECO:0007669"/>
    <property type="project" value="UniProtKB-KW"/>
</dbReference>
<dbReference type="EMBL" id="PFAN01000070">
    <property type="protein sequence ID" value="PIR94963.1"/>
    <property type="molecule type" value="Genomic_DNA"/>
</dbReference>
<dbReference type="GO" id="GO:0005840">
    <property type="term" value="C:ribosome"/>
    <property type="evidence" value="ECO:0007669"/>
    <property type="project" value="UniProtKB-KW"/>
</dbReference>
<evidence type="ECO:0000256" key="3">
    <source>
        <dbReference type="ARBA" id="ARBA00023274"/>
    </source>
</evidence>
<dbReference type="InterPro" id="IPR001854">
    <property type="entry name" value="Ribosomal_uL29"/>
</dbReference>
<gene>
    <name evidence="5 6" type="primary">rpmC</name>
    <name evidence="6" type="ORF">COT95_01330</name>
</gene>
<sequence length="74" mass="8726">MEIKELKNKSNSDLHALLSQKRESVRELRFKDANKQLKDVRDIREAKKDIAKILTLLNRNHDTATVKQEEKINK</sequence>
<dbReference type="Gene3D" id="1.10.287.310">
    <property type="match status" value="1"/>
</dbReference>
<comment type="caution">
    <text evidence="6">The sequence shown here is derived from an EMBL/GenBank/DDBJ whole genome shotgun (WGS) entry which is preliminary data.</text>
</comment>
<reference evidence="7" key="1">
    <citation type="submission" date="2017-09" db="EMBL/GenBank/DDBJ databases">
        <title>Depth-based differentiation of microbial function through sediment-hosted aquifers and enrichment of novel symbionts in the deep terrestrial subsurface.</title>
        <authorList>
            <person name="Probst A.J."/>
            <person name="Ladd B."/>
            <person name="Jarett J.K."/>
            <person name="Geller-Mcgrath D.E."/>
            <person name="Sieber C.M.K."/>
            <person name="Emerson J.B."/>
            <person name="Anantharaman K."/>
            <person name="Thomas B.C."/>
            <person name="Malmstrom R."/>
            <person name="Stieglmeier M."/>
            <person name="Klingl A."/>
            <person name="Woyke T."/>
            <person name="Ryan C.M."/>
            <person name="Banfield J.F."/>
        </authorList>
    </citation>
    <scope>NUCLEOTIDE SEQUENCE [LARGE SCALE GENOMIC DNA]</scope>
</reference>
<dbReference type="NCBIfam" id="TIGR00012">
    <property type="entry name" value="L29"/>
    <property type="match status" value="1"/>
</dbReference>
<dbReference type="GO" id="GO:0006412">
    <property type="term" value="P:translation"/>
    <property type="evidence" value="ECO:0007669"/>
    <property type="project" value="UniProtKB-UniRule"/>
</dbReference>
<organism evidence="6 7">
    <name type="scientific">Candidatus Falkowbacteria bacterium CG10_big_fil_rev_8_21_14_0_10_37_6</name>
    <dbReference type="NCBI Taxonomy" id="1974563"/>
    <lineage>
        <taxon>Bacteria</taxon>
        <taxon>Candidatus Falkowiibacteriota</taxon>
    </lineage>
</organism>
<keyword evidence="3 5" id="KW-0687">Ribonucleoprotein</keyword>
<dbReference type="SUPFAM" id="SSF46561">
    <property type="entry name" value="Ribosomal protein L29 (L29p)"/>
    <property type="match status" value="1"/>
</dbReference>
<dbReference type="InterPro" id="IPR036049">
    <property type="entry name" value="Ribosomal_uL29_sf"/>
</dbReference>
<dbReference type="GO" id="GO:0003735">
    <property type="term" value="F:structural constituent of ribosome"/>
    <property type="evidence" value="ECO:0007669"/>
    <property type="project" value="InterPro"/>
</dbReference>
<evidence type="ECO:0000256" key="4">
    <source>
        <dbReference type="ARBA" id="ARBA00035204"/>
    </source>
</evidence>
<dbReference type="Pfam" id="PF00831">
    <property type="entry name" value="Ribosomal_L29"/>
    <property type="match status" value="1"/>
</dbReference>
<accession>A0A2H0V7A9</accession>
<evidence type="ECO:0000256" key="2">
    <source>
        <dbReference type="ARBA" id="ARBA00022980"/>
    </source>
</evidence>